<comment type="caution">
    <text evidence="1">The sequence shown here is derived from an EMBL/GenBank/DDBJ whole genome shotgun (WGS) entry which is preliminary data.</text>
</comment>
<reference evidence="1" key="1">
    <citation type="submission" date="2021-06" db="EMBL/GenBank/DDBJ databases">
        <title>Parelaphostrongylus tenuis whole genome reference sequence.</title>
        <authorList>
            <person name="Garwood T.J."/>
            <person name="Larsen P.A."/>
            <person name="Fountain-Jones N.M."/>
            <person name="Garbe J.R."/>
            <person name="Macchietto M.G."/>
            <person name="Kania S.A."/>
            <person name="Gerhold R.W."/>
            <person name="Richards J.E."/>
            <person name="Wolf T.M."/>
        </authorList>
    </citation>
    <scope>NUCLEOTIDE SEQUENCE</scope>
    <source>
        <strain evidence="1">MNPRO001-30</strain>
        <tissue evidence="1">Meninges</tissue>
    </source>
</reference>
<gene>
    <name evidence="1" type="ORF">KIN20_018217</name>
</gene>
<organism evidence="1 2">
    <name type="scientific">Parelaphostrongylus tenuis</name>
    <name type="common">Meningeal worm</name>
    <dbReference type="NCBI Taxonomy" id="148309"/>
    <lineage>
        <taxon>Eukaryota</taxon>
        <taxon>Metazoa</taxon>
        <taxon>Ecdysozoa</taxon>
        <taxon>Nematoda</taxon>
        <taxon>Chromadorea</taxon>
        <taxon>Rhabditida</taxon>
        <taxon>Rhabditina</taxon>
        <taxon>Rhabditomorpha</taxon>
        <taxon>Strongyloidea</taxon>
        <taxon>Metastrongylidae</taxon>
        <taxon>Parelaphostrongylus</taxon>
    </lineage>
</organism>
<dbReference type="AlphaFoldDB" id="A0AAD5MML2"/>
<dbReference type="EMBL" id="JAHQIW010003626">
    <property type="protein sequence ID" value="KAJ1359468.1"/>
    <property type="molecule type" value="Genomic_DNA"/>
</dbReference>
<keyword evidence="2" id="KW-1185">Reference proteome</keyword>
<dbReference type="Proteomes" id="UP001196413">
    <property type="component" value="Unassembled WGS sequence"/>
</dbReference>
<protein>
    <submittedName>
        <fullName evidence="1">Uncharacterized protein</fullName>
    </submittedName>
</protein>
<accession>A0AAD5MML2</accession>
<proteinExistence type="predicted"/>
<evidence type="ECO:0000313" key="2">
    <source>
        <dbReference type="Proteomes" id="UP001196413"/>
    </source>
</evidence>
<sequence>MILIVRLSPELFSLSLRGLPRNELTGQGLCGGPYVEAENILPPIANIGRDIMFINTEGMECHNFSVQSFNNFKIAS</sequence>
<evidence type="ECO:0000313" key="1">
    <source>
        <dbReference type="EMBL" id="KAJ1359468.1"/>
    </source>
</evidence>
<name>A0AAD5MML2_PARTN</name>